<dbReference type="InterPro" id="IPR024775">
    <property type="entry name" value="DinB-like"/>
</dbReference>
<accession>A0A9X1VGZ8</accession>
<dbReference type="EMBL" id="JALBGC010000001">
    <property type="protein sequence ID" value="MCI1186740.1"/>
    <property type="molecule type" value="Genomic_DNA"/>
</dbReference>
<gene>
    <name evidence="2" type="ORF">MON38_04870</name>
</gene>
<evidence type="ECO:0000313" key="2">
    <source>
        <dbReference type="EMBL" id="MCI1186740.1"/>
    </source>
</evidence>
<dbReference type="SUPFAM" id="SSF109854">
    <property type="entry name" value="DinB/YfiT-like putative metalloenzymes"/>
    <property type="match status" value="1"/>
</dbReference>
<keyword evidence="3" id="KW-1185">Reference proteome</keyword>
<reference evidence="2" key="1">
    <citation type="submission" date="2022-03" db="EMBL/GenBank/DDBJ databases">
        <title>Bacterial whole genome sequence for Hymenobacter sp. DH14.</title>
        <authorList>
            <person name="Le V."/>
        </authorList>
    </citation>
    <scope>NUCLEOTIDE SEQUENCE</scope>
    <source>
        <strain evidence="2">DH14</strain>
    </source>
</reference>
<organism evidence="2 3">
    <name type="scientific">Hymenobacter cyanobacteriorum</name>
    <dbReference type="NCBI Taxonomy" id="2926463"/>
    <lineage>
        <taxon>Bacteria</taxon>
        <taxon>Pseudomonadati</taxon>
        <taxon>Bacteroidota</taxon>
        <taxon>Cytophagia</taxon>
        <taxon>Cytophagales</taxon>
        <taxon>Hymenobacteraceae</taxon>
        <taxon>Hymenobacter</taxon>
    </lineage>
</organism>
<dbReference type="Proteomes" id="UP001139193">
    <property type="component" value="Unassembled WGS sequence"/>
</dbReference>
<dbReference type="AlphaFoldDB" id="A0A9X1VGZ8"/>
<comment type="caution">
    <text evidence="2">The sequence shown here is derived from an EMBL/GenBank/DDBJ whole genome shotgun (WGS) entry which is preliminary data.</text>
</comment>
<name>A0A9X1VGZ8_9BACT</name>
<evidence type="ECO:0000313" key="3">
    <source>
        <dbReference type="Proteomes" id="UP001139193"/>
    </source>
</evidence>
<protein>
    <submittedName>
        <fullName evidence="2">DinB family protein</fullName>
    </submittedName>
</protein>
<dbReference type="RefSeq" id="WP_241935007.1">
    <property type="nucleotide sequence ID" value="NZ_JALBGC010000001.1"/>
</dbReference>
<dbReference type="Pfam" id="PF12867">
    <property type="entry name" value="DinB_2"/>
    <property type="match status" value="1"/>
</dbReference>
<dbReference type="Gene3D" id="1.20.120.450">
    <property type="entry name" value="dinb family like domain"/>
    <property type="match status" value="1"/>
</dbReference>
<evidence type="ECO:0000259" key="1">
    <source>
        <dbReference type="Pfam" id="PF12867"/>
    </source>
</evidence>
<proteinExistence type="predicted"/>
<dbReference type="InterPro" id="IPR034660">
    <property type="entry name" value="DinB/YfiT-like"/>
</dbReference>
<feature type="domain" description="DinB-like" evidence="1">
    <location>
        <begin position="19"/>
        <end position="157"/>
    </location>
</feature>
<sequence length="161" mass="18379">MAVYSPTVATPPLAESQAQLRQQLDLLTDFWNGCSELELSIHPGPGRWSRKEILGHLIDSALNNHRRIVGACLAPPPHQLRPYDQDAWVRVADYQHLPCADLLALWTSLNTLILHLIDRLPPHLLEHEYLTLNGNPTTLHWLISDYALHLEHHVWQIIHGD</sequence>